<feature type="compositionally biased region" description="Basic residues" evidence="1">
    <location>
        <begin position="15"/>
        <end position="37"/>
    </location>
</feature>
<evidence type="ECO:0000313" key="3">
    <source>
        <dbReference type="EMBL" id="EHQ60045.1"/>
    </source>
</evidence>
<reference evidence="3 4" key="1">
    <citation type="journal article" date="2012" name="J. Bacteriol.">
        <title>Genome Sequence of the Pattern-Forming Social Bacterium Paenibacillus dendritiformis C454 Chiral Morphotype.</title>
        <authorList>
            <person name="Sirota-Madi A."/>
            <person name="Olender T."/>
            <person name="Helman Y."/>
            <person name="Brainis I."/>
            <person name="Finkelshtein A."/>
            <person name="Roth D."/>
            <person name="Hagai E."/>
            <person name="Leshkowitz D."/>
            <person name="Brodsky L."/>
            <person name="Galatenko V."/>
            <person name="Nikolaev V."/>
            <person name="Gutnick D.L."/>
            <person name="Lancet D."/>
            <person name="Ben-Jacob E."/>
        </authorList>
    </citation>
    <scope>NUCLEOTIDE SEQUENCE [LARGE SCALE GENOMIC DNA]</scope>
    <source>
        <strain evidence="3 4">C454</strain>
    </source>
</reference>
<dbReference type="InterPro" id="IPR049785">
    <property type="entry name" value="GT-D-like_firm"/>
</dbReference>
<organism evidence="3 4">
    <name type="scientific">Paenibacillus dendritiformis C454</name>
    <dbReference type="NCBI Taxonomy" id="1131935"/>
    <lineage>
        <taxon>Bacteria</taxon>
        <taxon>Bacillati</taxon>
        <taxon>Bacillota</taxon>
        <taxon>Bacilli</taxon>
        <taxon>Bacillales</taxon>
        <taxon>Paenibacillaceae</taxon>
        <taxon>Paenibacillus</taxon>
    </lineage>
</organism>
<evidence type="ECO:0000313" key="4">
    <source>
        <dbReference type="Proteomes" id="UP000003900"/>
    </source>
</evidence>
<gene>
    <name evidence="3" type="ORF">PDENDC454_22259</name>
</gene>
<evidence type="ECO:0000259" key="2">
    <source>
        <dbReference type="Pfam" id="PF22882"/>
    </source>
</evidence>
<dbReference type="NCBIfam" id="NF040628">
    <property type="entry name" value="GT-D_rel"/>
    <property type="match status" value="1"/>
</dbReference>
<keyword evidence="4" id="KW-1185">Reference proteome</keyword>
<feature type="region of interest" description="Disordered" evidence="1">
    <location>
        <begin position="15"/>
        <end position="77"/>
    </location>
</feature>
<accession>H3SLL5</accession>
<dbReference type="Pfam" id="PF22882">
    <property type="entry name" value="GT-D-like"/>
    <property type="match status" value="1"/>
</dbReference>
<dbReference type="AlphaFoldDB" id="H3SLL5"/>
<comment type="caution">
    <text evidence="3">The sequence shown here is derived from an EMBL/GenBank/DDBJ whole genome shotgun (WGS) entry which is preliminary data.</text>
</comment>
<dbReference type="Proteomes" id="UP000003900">
    <property type="component" value="Unassembled WGS sequence"/>
</dbReference>
<dbReference type="EMBL" id="AHKH01000086">
    <property type="protein sequence ID" value="EHQ60045.1"/>
    <property type="molecule type" value="Genomic_DNA"/>
</dbReference>
<protein>
    <recommendedName>
        <fullName evidence="2">GT-D fold-like domain-containing protein</fullName>
    </recommendedName>
</protein>
<evidence type="ECO:0000256" key="1">
    <source>
        <dbReference type="SAM" id="MobiDB-lite"/>
    </source>
</evidence>
<feature type="domain" description="GT-D fold-like" evidence="2">
    <location>
        <begin position="130"/>
        <end position="340"/>
    </location>
</feature>
<dbReference type="PATRIC" id="fig|1131935.3.peg.4632"/>
<dbReference type="InterPro" id="IPR055171">
    <property type="entry name" value="GT-D-like"/>
</dbReference>
<dbReference type="RefSeq" id="WP_006678940.1">
    <property type="nucleotide sequence ID" value="NZ_AHKH01000086.1"/>
</dbReference>
<sequence>MAKITVRRRRASFVRKMRASRKGRLSRRAGRLYRKRQQALGERAAREMKRKHRPAAEPAASTKQETPPDVETERRLSYEDGFRKGKYEGGERIVARLLPVMTLLPDMSVEQVISLGVEQVRHLLKPLMGVAEVFQELETALQERTPCSLVRLGDGELLALAHDTVLSAELVRREGAFLEYSGMSIPDHVHRDQLAEAVRRASIIGVPVAPEPNFQGLLSPVFQAHGIEIAPRRFTFSTINYSLAEEGYLLRMIQGRRALVIGNMAHSLATALAGKGAVIAGAISPVKGIHDIPAVLQEAAEHDYDLAVVAAGIPAVILVQRLAEQFGKVAIDFGHLANRIVNGNIQLS</sequence>
<name>H3SLL5_9BACL</name>
<proteinExistence type="predicted"/>
<dbReference type="STRING" id="1131935.PDENDC454_22259"/>